<organism evidence="1 2">
    <name type="scientific">Clostridium uliginosum</name>
    <dbReference type="NCBI Taxonomy" id="119641"/>
    <lineage>
        <taxon>Bacteria</taxon>
        <taxon>Bacillati</taxon>
        <taxon>Bacillota</taxon>
        <taxon>Clostridia</taxon>
        <taxon>Eubacteriales</taxon>
        <taxon>Clostridiaceae</taxon>
        <taxon>Clostridium</taxon>
    </lineage>
</organism>
<evidence type="ECO:0000313" key="1">
    <source>
        <dbReference type="EMBL" id="SFD29722.1"/>
    </source>
</evidence>
<dbReference type="AlphaFoldDB" id="A0A1I1R617"/>
<accession>A0A1I1R617</accession>
<proteinExistence type="predicted"/>
<reference evidence="1 2" key="1">
    <citation type="submission" date="2016-10" db="EMBL/GenBank/DDBJ databases">
        <authorList>
            <person name="de Groot N.N."/>
        </authorList>
    </citation>
    <scope>NUCLEOTIDE SEQUENCE [LARGE SCALE GENOMIC DNA]</scope>
    <source>
        <strain evidence="1 2">DSM 12992</strain>
    </source>
</reference>
<dbReference type="RefSeq" id="WP_278320254.1">
    <property type="nucleotide sequence ID" value="NZ_FOMG01000030.1"/>
</dbReference>
<evidence type="ECO:0000313" key="2">
    <source>
        <dbReference type="Proteomes" id="UP000199263"/>
    </source>
</evidence>
<gene>
    <name evidence="1" type="ORF">SAMN05421842_13024</name>
</gene>
<dbReference type="EMBL" id="FOMG01000030">
    <property type="protein sequence ID" value="SFD29722.1"/>
    <property type="molecule type" value="Genomic_DNA"/>
</dbReference>
<dbReference type="Proteomes" id="UP000199263">
    <property type="component" value="Unassembled WGS sequence"/>
</dbReference>
<sequence>MFEFLKCKSKKQNRILVTNPEKIKNITTMINKVVEAGKDEIILY</sequence>
<protein>
    <submittedName>
        <fullName evidence="1">Uncharacterized protein</fullName>
    </submittedName>
</protein>
<dbReference type="STRING" id="119641.SAMN05421842_13024"/>
<name>A0A1I1R617_9CLOT</name>
<keyword evidence="2" id="KW-1185">Reference proteome</keyword>